<keyword evidence="2" id="KW-1185">Reference proteome</keyword>
<organism evidence="1 2">
    <name type="scientific">Portunus trituberculatus</name>
    <name type="common">Swimming crab</name>
    <name type="synonym">Neptunus trituberculatus</name>
    <dbReference type="NCBI Taxonomy" id="210409"/>
    <lineage>
        <taxon>Eukaryota</taxon>
        <taxon>Metazoa</taxon>
        <taxon>Ecdysozoa</taxon>
        <taxon>Arthropoda</taxon>
        <taxon>Crustacea</taxon>
        <taxon>Multicrustacea</taxon>
        <taxon>Malacostraca</taxon>
        <taxon>Eumalacostraca</taxon>
        <taxon>Eucarida</taxon>
        <taxon>Decapoda</taxon>
        <taxon>Pleocyemata</taxon>
        <taxon>Brachyura</taxon>
        <taxon>Eubrachyura</taxon>
        <taxon>Portunoidea</taxon>
        <taxon>Portunidae</taxon>
        <taxon>Portuninae</taxon>
        <taxon>Portunus</taxon>
    </lineage>
</organism>
<evidence type="ECO:0000313" key="1">
    <source>
        <dbReference type="EMBL" id="MPC65429.1"/>
    </source>
</evidence>
<comment type="caution">
    <text evidence="1">The sequence shown here is derived from an EMBL/GenBank/DDBJ whole genome shotgun (WGS) entry which is preliminary data.</text>
</comment>
<dbReference type="AlphaFoldDB" id="A0A5B7H6E8"/>
<gene>
    <name evidence="1" type="ORF">E2C01_059563</name>
</gene>
<dbReference type="EMBL" id="VSRR010023368">
    <property type="protein sequence ID" value="MPC65429.1"/>
    <property type="molecule type" value="Genomic_DNA"/>
</dbReference>
<proteinExistence type="predicted"/>
<name>A0A5B7H6E8_PORTR</name>
<protein>
    <submittedName>
        <fullName evidence="1">Uncharacterized protein</fullName>
    </submittedName>
</protein>
<evidence type="ECO:0000313" key="2">
    <source>
        <dbReference type="Proteomes" id="UP000324222"/>
    </source>
</evidence>
<reference evidence="1 2" key="1">
    <citation type="submission" date="2019-05" db="EMBL/GenBank/DDBJ databases">
        <title>Another draft genome of Portunus trituberculatus and its Hox gene families provides insights of decapod evolution.</title>
        <authorList>
            <person name="Jeong J.-H."/>
            <person name="Song I."/>
            <person name="Kim S."/>
            <person name="Choi T."/>
            <person name="Kim D."/>
            <person name="Ryu S."/>
            <person name="Kim W."/>
        </authorList>
    </citation>
    <scope>NUCLEOTIDE SEQUENCE [LARGE SCALE GENOMIC DNA]</scope>
    <source>
        <tissue evidence="1">Muscle</tissue>
    </source>
</reference>
<accession>A0A5B7H6E8</accession>
<sequence length="69" mass="8163">MGSLEFLRCASLMLLELRTKDSREVRHIINKFTKLGYPKGLLVELKSKGRRIIERCDREEEEQKISLKE</sequence>
<dbReference type="Proteomes" id="UP000324222">
    <property type="component" value="Unassembled WGS sequence"/>
</dbReference>